<reference evidence="2 3" key="1">
    <citation type="submission" date="2021-01" db="EMBL/GenBank/DDBJ databases">
        <title>Actinoplanes sp. nov. LDG1-01 isolated from lichen.</title>
        <authorList>
            <person name="Saeng-In P."/>
            <person name="Phongsopitanun W."/>
            <person name="Kanchanasin P."/>
            <person name="Yuki M."/>
            <person name="Kudo T."/>
            <person name="Ohkuma M."/>
            <person name="Tanasupawat S."/>
        </authorList>
    </citation>
    <scope>NUCLEOTIDE SEQUENCE [LARGE SCALE GENOMIC DNA]</scope>
    <source>
        <strain evidence="2 3">LDG1-01</strain>
    </source>
</reference>
<evidence type="ECO:0000256" key="1">
    <source>
        <dbReference type="SAM" id="Phobius"/>
    </source>
</evidence>
<evidence type="ECO:0000313" key="3">
    <source>
        <dbReference type="Proteomes" id="UP000598996"/>
    </source>
</evidence>
<accession>A0ABS1W5D7</accession>
<proteinExistence type="predicted"/>
<feature type="transmembrane region" description="Helical" evidence="1">
    <location>
        <begin position="12"/>
        <end position="31"/>
    </location>
</feature>
<dbReference type="Proteomes" id="UP000598996">
    <property type="component" value="Unassembled WGS sequence"/>
</dbReference>
<keyword evidence="3" id="KW-1185">Reference proteome</keyword>
<sequence length="73" mass="7424">MSQTLQNHSGSLALNGALYLALAGLCLVVAVDQVKRLVQPIGPLIRAAAAALAVFLCLTTALLLLAAALLSGR</sequence>
<protein>
    <submittedName>
        <fullName evidence="2">Uncharacterized protein</fullName>
    </submittedName>
</protein>
<comment type="caution">
    <text evidence="2">The sequence shown here is derived from an EMBL/GenBank/DDBJ whole genome shotgun (WGS) entry which is preliminary data.</text>
</comment>
<gene>
    <name evidence="2" type="ORF">JKJ07_47510</name>
</gene>
<feature type="transmembrane region" description="Helical" evidence="1">
    <location>
        <begin position="43"/>
        <end position="70"/>
    </location>
</feature>
<keyword evidence="1" id="KW-0472">Membrane</keyword>
<keyword evidence="1" id="KW-0812">Transmembrane</keyword>
<keyword evidence="1" id="KW-1133">Transmembrane helix</keyword>
<dbReference type="EMBL" id="JAENHO010000024">
    <property type="protein sequence ID" value="MBL7261944.1"/>
    <property type="molecule type" value="Genomic_DNA"/>
</dbReference>
<dbReference type="RefSeq" id="WP_203078499.1">
    <property type="nucleotide sequence ID" value="NZ_JAENHO010000024.1"/>
</dbReference>
<evidence type="ECO:0000313" key="2">
    <source>
        <dbReference type="EMBL" id="MBL7261944.1"/>
    </source>
</evidence>
<organism evidence="2 3">
    <name type="scientific">Paractinoplanes lichenicola</name>
    <dbReference type="NCBI Taxonomy" id="2802976"/>
    <lineage>
        <taxon>Bacteria</taxon>
        <taxon>Bacillati</taxon>
        <taxon>Actinomycetota</taxon>
        <taxon>Actinomycetes</taxon>
        <taxon>Micromonosporales</taxon>
        <taxon>Micromonosporaceae</taxon>
        <taxon>Paractinoplanes</taxon>
    </lineage>
</organism>
<name>A0ABS1W5D7_9ACTN</name>